<sequence length="300" mass="34693">MHKGKFQTLQSRLSKRLVDWSERYMASSSKEILIKSVAKAIPTYVMSVFKLSYSMCDDLTRMIFLERRRTDASGFKLIKPQRQRETSHNTTPQAYPACLTRMMRQYWWGVENGRRKMAWVSWDKLVLPKQKGGLDFRDMRAFNQALLAKQAWRLIDQPDSLCARLLRARYYRNGNLGDTVFSGNASAVWRGIEHGLELLKKGIIWRVGNGILIRTWRDPWIPRGPSFRPITPKRHCRLNRVSDFLDIHGVWRLGLLQQHFLPADVVAIPKIRTSPHGSSRTSSHGNQIPKCCSVSVVRTS</sequence>
<protein>
    <recommendedName>
        <fullName evidence="3">Reverse transcriptase zinc-binding domain-containing protein</fullName>
    </recommendedName>
</protein>
<evidence type="ECO:0008006" key="3">
    <source>
        <dbReference type="Google" id="ProtNLM"/>
    </source>
</evidence>
<reference evidence="1" key="3">
    <citation type="journal article" date="2017" name="Nature">
        <title>Genome sequence of the progenitor of the wheat D genome Aegilops tauschii.</title>
        <authorList>
            <person name="Luo M.C."/>
            <person name="Gu Y.Q."/>
            <person name="Puiu D."/>
            <person name="Wang H."/>
            <person name="Twardziok S.O."/>
            <person name="Deal K.R."/>
            <person name="Huo N."/>
            <person name="Zhu T."/>
            <person name="Wang L."/>
            <person name="Wang Y."/>
            <person name="McGuire P.E."/>
            <person name="Liu S."/>
            <person name="Long H."/>
            <person name="Ramasamy R.K."/>
            <person name="Rodriguez J.C."/>
            <person name="Van S.L."/>
            <person name="Yuan L."/>
            <person name="Wang Z."/>
            <person name="Xia Z."/>
            <person name="Xiao L."/>
            <person name="Anderson O.D."/>
            <person name="Ouyang S."/>
            <person name="Liang Y."/>
            <person name="Zimin A.V."/>
            <person name="Pertea G."/>
            <person name="Qi P."/>
            <person name="Bennetzen J.L."/>
            <person name="Dai X."/>
            <person name="Dawson M.W."/>
            <person name="Muller H.G."/>
            <person name="Kugler K."/>
            <person name="Rivarola-Duarte L."/>
            <person name="Spannagl M."/>
            <person name="Mayer K.F.X."/>
            <person name="Lu F.H."/>
            <person name="Bevan M.W."/>
            <person name="Leroy P."/>
            <person name="Li P."/>
            <person name="You F.M."/>
            <person name="Sun Q."/>
            <person name="Liu Z."/>
            <person name="Lyons E."/>
            <person name="Wicker T."/>
            <person name="Salzberg S.L."/>
            <person name="Devos K.M."/>
            <person name="Dvorak J."/>
        </authorList>
    </citation>
    <scope>NUCLEOTIDE SEQUENCE [LARGE SCALE GENOMIC DNA]</scope>
    <source>
        <strain evidence="1">cv. AL8/78</strain>
    </source>
</reference>
<dbReference type="EnsemblPlants" id="AET5Gv20840500.4">
    <property type="protein sequence ID" value="AET5Gv20840500.4"/>
    <property type="gene ID" value="AET5Gv20840500"/>
</dbReference>
<reference evidence="1" key="4">
    <citation type="submission" date="2019-03" db="UniProtKB">
        <authorList>
            <consortium name="EnsemblPlants"/>
        </authorList>
    </citation>
    <scope>IDENTIFICATION</scope>
</reference>
<proteinExistence type="predicted"/>
<name>A0A453LM54_AEGTS</name>
<accession>A0A453LM54</accession>
<dbReference type="PANTHER" id="PTHR33116">
    <property type="entry name" value="REVERSE TRANSCRIPTASE ZINC-BINDING DOMAIN-CONTAINING PROTEIN-RELATED-RELATED"/>
    <property type="match status" value="1"/>
</dbReference>
<dbReference type="Proteomes" id="UP000015105">
    <property type="component" value="Chromosome 5D"/>
</dbReference>
<keyword evidence="2" id="KW-1185">Reference proteome</keyword>
<reference evidence="2" key="2">
    <citation type="journal article" date="2017" name="Nat. Plants">
        <title>The Aegilops tauschii genome reveals multiple impacts of transposons.</title>
        <authorList>
            <person name="Zhao G."/>
            <person name="Zou C."/>
            <person name="Li K."/>
            <person name="Wang K."/>
            <person name="Li T."/>
            <person name="Gao L."/>
            <person name="Zhang X."/>
            <person name="Wang H."/>
            <person name="Yang Z."/>
            <person name="Liu X."/>
            <person name="Jiang W."/>
            <person name="Mao L."/>
            <person name="Kong X."/>
            <person name="Jiao Y."/>
            <person name="Jia J."/>
        </authorList>
    </citation>
    <scope>NUCLEOTIDE SEQUENCE [LARGE SCALE GENOMIC DNA]</scope>
    <source>
        <strain evidence="2">cv. AL8/78</strain>
    </source>
</reference>
<evidence type="ECO:0000313" key="1">
    <source>
        <dbReference type="EnsemblPlants" id="AET5Gv20840500.4"/>
    </source>
</evidence>
<dbReference type="PANTHER" id="PTHR33116:SF86">
    <property type="entry name" value="REVERSE TRANSCRIPTASE DOMAIN-CONTAINING PROTEIN"/>
    <property type="match status" value="1"/>
</dbReference>
<evidence type="ECO:0000313" key="2">
    <source>
        <dbReference type="Proteomes" id="UP000015105"/>
    </source>
</evidence>
<dbReference type="Gramene" id="AET5Gv20840500.4">
    <property type="protein sequence ID" value="AET5Gv20840500.4"/>
    <property type="gene ID" value="AET5Gv20840500"/>
</dbReference>
<reference evidence="1" key="5">
    <citation type="journal article" date="2021" name="G3 (Bethesda)">
        <title>Aegilops tauschii genome assembly Aet v5.0 features greater sequence contiguity and improved annotation.</title>
        <authorList>
            <person name="Wang L."/>
            <person name="Zhu T."/>
            <person name="Rodriguez J.C."/>
            <person name="Deal K.R."/>
            <person name="Dubcovsky J."/>
            <person name="McGuire P.E."/>
            <person name="Lux T."/>
            <person name="Spannagl M."/>
            <person name="Mayer K.F.X."/>
            <person name="Baldrich P."/>
            <person name="Meyers B.C."/>
            <person name="Huo N."/>
            <person name="Gu Y.Q."/>
            <person name="Zhou H."/>
            <person name="Devos K.M."/>
            <person name="Bennetzen J.L."/>
            <person name="Unver T."/>
            <person name="Budak H."/>
            <person name="Gulick P.J."/>
            <person name="Galiba G."/>
            <person name="Kalapos B."/>
            <person name="Nelson D.R."/>
            <person name="Li P."/>
            <person name="You F.M."/>
            <person name="Luo M.C."/>
            <person name="Dvorak J."/>
        </authorList>
    </citation>
    <scope>NUCLEOTIDE SEQUENCE [LARGE SCALE GENOMIC DNA]</scope>
    <source>
        <strain evidence="1">cv. AL8/78</strain>
    </source>
</reference>
<organism evidence="1 2">
    <name type="scientific">Aegilops tauschii subsp. strangulata</name>
    <name type="common">Goatgrass</name>
    <dbReference type="NCBI Taxonomy" id="200361"/>
    <lineage>
        <taxon>Eukaryota</taxon>
        <taxon>Viridiplantae</taxon>
        <taxon>Streptophyta</taxon>
        <taxon>Embryophyta</taxon>
        <taxon>Tracheophyta</taxon>
        <taxon>Spermatophyta</taxon>
        <taxon>Magnoliopsida</taxon>
        <taxon>Liliopsida</taxon>
        <taxon>Poales</taxon>
        <taxon>Poaceae</taxon>
        <taxon>BOP clade</taxon>
        <taxon>Pooideae</taxon>
        <taxon>Triticodae</taxon>
        <taxon>Triticeae</taxon>
        <taxon>Triticinae</taxon>
        <taxon>Aegilops</taxon>
    </lineage>
</organism>
<reference evidence="2" key="1">
    <citation type="journal article" date="2014" name="Science">
        <title>Ancient hybridizations among the ancestral genomes of bread wheat.</title>
        <authorList>
            <consortium name="International Wheat Genome Sequencing Consortium,"/>
            <person name="Marcussen T."/>
            <person name="Sandve S.R."/>
            <person name="Heier L."/>
            <person name="Spannagl M."/>
            <person name="Pfeifer M."/>
            <person name="Jakobsen K.S."/>
            <person name="Wulff B.B."/>
            <person name="Steuernagel B."/>
            <person name="Mayer K.F."/>
            <person name="Olsen O.A."/>
        </authorList>
    </citation>
    <scope>NUCLEOTIDE SEQUENCE [LARGE SCALE GENOMIC DNA]</scope>
    <source>
        <strain evidence="2">cv. AL8/78</strain>
    </source>
</reference>
<dbReference type="AlphaFoldDB" id="A0A453LM54"/>